<organism evidence="8 9">
    <name type="scientific">Halorubrum alkaliphilum</name>
    <dbReference type="NCBI Taxonomy" id="261290"/>
    <lineage>
        <taxon>Archaea</taxon>
        <taxon>Methanobacteriati</taxon>
        <taxon>Methanobacteriota</taxon>
        <taxon>Stenosarchaea group</taxon>
        <taxon>Halobacteria</taxon>
        <taxon>Halobacteriales</taxon>
        <taxon>Haloferacaceae</taxon>
        <taxon>Halorubrum</taxon>
    </lineage>
</organism>
<dbReference type="AlphaFoldDB" id="A0A8T4GHS5"/>
<evidence type="ECO:0000313" key="9">
    <source>
        <dbReference type="Proteomes" id="UP000823588"/>
    </source>
</evidence>
<dbReference type="SUPFAM" id="SSF55874">
    <property type="entry name" value="ATPase domain of HSP90 chaperone/DNA topoisomerase II/histidine kinase"/>
    <property type="match status" value="1"/>
</dbReference>
<name>A0A8T4GHS5_9EURY</name>
<dbReference type="GO" id="GO:0004673">
    <property type="term" value="F:protein histidine kinase activity"/>
    <property type="evidence" value="ECO:0007669"/>
    <property type="project" value="UniProtKB-EC"/>
</dbReference>
<dbReference type="OrthoDB" id="200505at2157"/>
<keyword evidence="4" id="KW-0547">Nucleotide-binding</keyword>
<evidence type="ECO:0000259" key="7">
    <source>
        <dbReference type="PROSITE" id="PS50109"/>
    </source>
</evidence>
<dbReference type="EMBL" id="JAGGKQ010000051">
    <property type="protein sequence ID" value="MBP1924124.1"/>
    <property type="molecule type" value="Genomic_DNA"/>
</dbReference>
<dbReference type="RefSeq" id="WP_209487320.1">
    <property type="nucleotide sequence ID" value="NZ_JAGGKQ010000051.1"/>
</dbReference>
<dbReference type="EC" id="2.7.13.3" evidence="2"/>
<comment type="caution">
    <text evidence="8">The sequence shown here is derived from an EMBL/GenBank/DDBJ whole genome shotgun (WGS) entry which is preliminary data.</text>
</comment>
<comment type="catalytic activity">
    <reaction evidence="1">
        <text>ATP + protein L-histidine = ADP + protein N-phospho-L-histidine.</text>
        <dbReference type="EC" id="2.7.13.3"/>
    </reaction>
</comment>
<keyword evidence="5 8" id="KW-0418">Kinase</keyword>
<dbReference type="InterPro" id="IPR005467">
    <property type="entry name" value="His_kinase_dom"/>
</dbReference>
<sequence>SITAAIEELLTNAVIHNDSENPHVRVNLAVEGSWGTLSVRDNGPGVPEFDRDVLESGGAIETLSHGSGLGLWLVYWTVNHSGGKIHVDEREPRGTEITIWFPLKTGG</sequence>
<evidence type="ECO:0000256" key="6">
    <source>
        <dbReference type="ARBA" id="ARBA00022840"/>
    </source>
</evidence>
<proteinExistence type="predicted"/>
<dbReference type="SMART" id="SM00387">
    <property type="entry name" value="HATPase_c"/>
    <property type="match status" value="1"/>
</dbReference>
<keyword evidence="9" id="KW-1185">Reference proteome</keyword>
<feature type="non-terminal residue" evidence="8">
    <location>
        <position position="1"/>
    </location>
</feature>
<dbReference type="InterPro" id="IPR036890">
    <property type="entry name" value="HATPase_C_sf"/>
</dbReference>
<evidence type="ECO:0000256" key="2">
    <source>
        <dbReference type="ARBA" id="ARBA00012438"/>
    </source>
</evidence>
<dbReference type="Pfam" id="PF02518">
    <property type="entry name" value="HATPase_c"/>
    <property type="match status" value="1"/>
</dbReference>
<dbReference type="GO" id="GO:0005524">
    <property type="term" value="F:ATP binding"/>
    <property type="evidence" value="ECO:0007669"/>
    <property type="project" value="UniProtKB-KW"/>
</dbReference>
<evidence type="ECO:0000256" key="3">
    <source>
        <dbReference type="ARBA" id="ARBA00022679"/>
    </source>
</evidence>
<feature type="domain" description="Histidine kinase" evidence="7">
    <location>
        <begin position="1"/>
        <end position="105"/>
    </location>
</feature>
<evidence type="ECO:0000256" key="1">
    <source>
        <dbReference type="ARBA" id="ARBA00000085"/>
    </source>
</evidence>
<dbReference type="InterPro" id="IPR050980">
    <property type="entry name" value="2C_sensor_his_kinase"/>
</dbReference>
<gene>
    <name evidence="8" type="ORF">J2751_003175</name>
</gene>
<protein>
    <recommendedName>
        <fullName evidence="2">histidine kinase</fullName>
        <ecNumber evidence="2">2.7.13.3</ecNumber>
    </recommendedName>
</protein>
<keyword evidence="6" id="KW-0067">ATP-binding</keyword>
<dbReference type="Proteomes" id="UP000823588">
    <property type="component" value="Unassembled WGS sequence"/>
</dbReference>
<dbReference type="PANTHER" id="PTHR44936:SF10">
    <property type="entry name" value="SENSOR PROTEIN RSTB"/>
    <property type="match status" value="1"/>
</dbReference>
<dbReference type="InterPro" id="IPR004358">
    <property type="entry name" value="Sig_transdc_His_kin-like_C"/>
</dbReference>
<dbReference type="PRINTS" id="PR00344">
    <property type="entry name" value="BCTRLSENSOR"/>
</dbReference>
<dbReference type="Gene3D" id="3.30.565.10">
    <property type="entry name" value="Histidine kinase-like ATPase, C-terminal domain"/>
    <property type="match status" value="1"/>
</dbReference>
<dbReference type="PROSITE" id="PS50109">
    <property type="entry name" value="HIS_KIN"/>
    <property type="match status" value="1"/>
</dbReference>
<evidence type="ECO:0000256" key="5">
    <source>
        <dbReference type="ARBA" id="ARBA00022777"/>
    </source>
</evidence>
<dbReference type="PANTHER" id="PTHR44936">
    <property type="entry name" value="SENSOR PROTEIN CREC"/>
    <property type="match status" value="1"/>
</dbReference>
<dbReference type="InterPro" id="IPR003594">
    <property type="entry name" value="HATPase_dom"/>
</dbReference>
<reference evidence="8" key="1">
    <citation type="submission" date="2021-03" db="EMBL/GenBank/DDBJ databases">
        <title>Genomic Encyclopedia of Type Strains, Phase IV (KMG-IV): sequencing the most valuable type-strain genomes for metagenomic binning, comparative biology and taxonomic classification.</title>
        <authorList>
            <person name="Goeker M."/>
        </authorList>
    </citation>
    <scope>NUCLEOTIDE SEQUENCE</scope>
    <source>
        <strain evidence="8">DSM 23564</strain>
    </source>
</reference>
<evidence type="ECO:0000256" key="4">
    <source>
        <dbReference type="ARBA" id="ARBA00022741"/>
    </source>
</evidence>
<keyword evidence="3" id="KW-0808">Transferase</keyword>
<evidence type="ECO:0000313" key="8">
    <source>
        <dbReference type="EMBL" id="MBP1924124.1"/>
    </source>
</evidence>
<accession>A0A8T4GHS5</accession>